<keyword evidence="2" id="KW-1185">Reference proteome</keyword>
<dbReference type="GeneID" id="5125865"/>
<dbReference type="RefSeq" id="XP_001484260.2">
    <property type="nucleotide sequence ID" value="XM_001484210.1"/>
</dbReference>
<dbReference type="Proteomes" id="UP000001997">
    <property type="component" value="Unassembled WGS sequence"/>
</dbReference>
<dbReference type="EMBL" id="CH408158">
    <property type="protein sequence ID" value="EDK39543.2"/>
    <property type="molecule type" value="Genomic_DNA"/>
</dbReference>
<evidence type="ECO:0000313" key="1">
    <source>
        <dbReference type="EMBL" id="EDK39543.2"/>
    </source>
</evidence>
<name>A5DK40_PICGU</name>
<reference evidence="1 2" key="1">
    <citation type="journal article" date="2009" name="Nature">
        <title>Evolution of pathogenicity and sexual reproduction in eight Candida genomes.</title>
        <authorList>
            <person name="Butler G."/>
            <person name="Rasmussen M.D."/>
            <person name="Lin M.F."/>
            <person name="Santos M.A."/>
            <person name="Sakthikumar S."/>
            <person name="Munro C.A."/>
            <person name="Rheinbay E."/>
            <person name="Grabherr M."/>
            <person name="Forche A."/>
            <person name="Reedy J.L."/>
            <person name="Agrafioti I."/>
            <person name="Arnaud M.B."/>
            <person name="Bates S."/>
            <person name="Brown A.J."/>
            <person name="Brunke S."/>
            <person name="Costanzo M.C."/>
            <person name="Fitzpatrick D.A."/>
            <person name="de Groot P.W."/>
            <person name="Harris D."/>
            <person name="Hoyer L.L."/>
            <person name="Hube B."/>
            <person name="Klis F.M."/>
            <person name="Kodira C."/>
            <person name="Lennard N."/>
            <person name="Logue M.E."/>
            <person name="Martin R."/>
            <person name="Neiman A.M."/>
            <person name="Nikolaou E."/>
            <person name="Quail M.A."/>
            <person name="Quinn J."/>
            <person name="Santos M.C."/>
            <person name="Schmitzberger F.F."/>
            <person name="Sherlock G."/>
            <person name="Shah P."/>
            <person name="Silverstein K.A."/>
            <person name="Skrzypek M.S."/>
            <person name="Soll D."/>
            <person name="Staggs R."/>
            <person name="Stansfield I."/>
            <person name="Stumpf M.P."/>
            <person name="Sudbery P.E."/>
            <person name="Srikantha T."/>
            <person name="Zeng Q."/>
            <person name="Berman J."/>
            <person name="Berriman M."/>
            <person name="Heitman J."/>
            <person name="Gow N.A."/>
            <person name="Lorenz M.C."/>
            <person name="Birren B.W."/>
            <person name="Kellis M."/>
            <person name="Cuomo C.A."/>
        </authorList>
    </citation>
    <scope>NUCLEOTIDE SEQUENCE [LARGE SCALE GENOMIC DNA]</scope>
    <source>
        <strain evidence="2">ATCC 6260 / CBS 566 / DSM 6381 / JCM 1539 / NBRC 10279 / NRRL Y-324</strain>
    </source>
</reference>
<protein>
    <submittedName>
        <fullName evidence="1">Uncharacterized protein</fullName>
    </submittedName>
</protein>
<proteinExistence type="predicted"/>
<dbReference type="HOGENOM" id="CLU_1732157_0_0_1"/>
<accession>A5DK40</accession>
<evidence type="ECO:0000313" key="2">
    <source>
        <dbReference type="Proteomes" id="UP000001997"/>
    </source>
</evidence>
<organism evidence="1 2">
    <name type="scientific">Meyerozyma guilliermondii (strain ATCC 6260 / CBS 566 / DSM 6381 / JCM 1539 / NBRC 10279 / NRRL Y-324)</name>
    <name type="common">Yeast</name>
    <name type="synonym">Candida guilliermondii</name>
    <dbReference type="NCBI Taxonomy" id="294746"/>
    <lineage>
        <taxon>Eukaryota</taxon>
        <taxon>Fungi</taxon>
        <taxon>Dikarya</taxon>
        <taxon>Ascomycota</taxon>
        <taxon>Saccharomycotina</taxon>
        <taxon>Pichiomycetes</taxon>
        <taxon>Debaryomycetaceae</taxon>
        <taxon>Meyerozyma</taxon>
    </lineage>
</organism>
<gene>
    <name evidence="1" type="ORF">PGUG_03641</name>
</gene>
<sequence>MWDINRRKREVGSKKNSCYFRHTPACMCNPKRQFYHHRKLLLSYNGSGERMHHSASQGVAAPRRGYVWMIFGVAGSNVALCKMVKIFRWKVKRKTNETMRKAEQHNRFIKNQRSVWSRKINKLLWTMSAANRSVVKTLIKSLFDMPKSPPP</sequence>
<dbReference type="InParanoid" id="A5DK40"/>
<dbReference type="VEuPathDB" id="FungiDB:PGUG_03641"/>
<dbReference type="AlphaFoldDB" id="A5DK40"/>
<dbReference type="KEGG" id="pgu:PGUG_03641"/>